<dbReference type="Gene3D" id="3.10.28.10">
    <property type="entry name" value="Homing endonucleases"/>
    <property type="match status" value="1"/>
</dbReference>
<dbReference type="PANTHER" id="PTHR36181">
    <property type="entry name" value="INTRON-ENCODED ENDONUCLEASE AI3-RELATED"/>
    <property type="match status" value="1"/>
</dbReference>
<evidence type="ECO:0000259" key="1">
    <source>
        <dbReference type="Pfam" id="PF00961"/>
    </source>
</evidence>
<keyword evidence="2" id="KW-0540">Nuclease</keyword>
<sequence length="118" mass="13788">MVIIMKSTTSKTGYQVQAAFNIGQHSRDIDLLNKIQGYLGCGRVYQDKTNNSRIVVLKFSDILNRIVPHFNKYPLMNRKQQSFIIWCQVVSMIEKKEHLTKTGLEKIRLMRENMRLGE</sequence>
<dbReference type="AlphaFoldDB" id="A0A4P8NQ00"/>
<dbReference type="InterPro" id="IPR004860">
    <property type="entry name" value="LAGLIDADG_dom"/>
</dbReference>
<dbReference type="EMBL" id="MK292693">
    <property type="protein sequence ID" value="QCQ69122.1"/>
    <property type="molecule type" value="Genomic_DNA"/>
</dbReference>
<dbReference type="GO" id="GO:0005739">
    <property type="term" value="C:mitochondrion"/>
    <property type="evidence" value="ECO:0007669"/>
    <property type="project" value="UniProtKB-ARBA"/>
</dbReference>
<dbReference type="InterPro" id="IPR027434">
    <property type="entry name" value="Homing_endonucl"/>
</dbReference>
<evidence type="ECO:0000313" key="2">
    <source>
        <dbReference type="EMBL" id="QCQ69122.1"/>
    </source>
</evidence>
<gene>
    <name evidence="2" type="primary">iorf118</name>
</gene>
<dbReference type="InterPro" id="IPR051289">
    <property type="entry name" value="LAGLIDADG_Endonuclease"/>
</dbReference>
<geneLocation type="mitochondrion" evidence="2"/>
<dbReference type="Pfam" id="PF00961">
    <property type="entry name" value="LAGLIDADG_1"/>
    <property type="match status" value="1"/>
</dbReference>
<keyword evidence="2" id="KW-0255">Endonuclease</keyword>
<feature type="domain" description="Homing endonuclease LAGLIDADG" evidence="1">
    <location>
        <begin position="2"/>
        <end position="90"/>
    </location>
</feature>
<accession>A0A4P8NQ00</accession>
<name>A0A4P8NQ00_9FUNG</name>
<proteinExistence type="predicted"/>
<keyword evidence="2" id="KW-0378">Hydrolase</keyword>
<dbReference type="GO" id="GO:0004519">
    <property type="term" value="F:endonuclease activity"/>
    <property type="evidence" value="ECO:0007669"/>
    <property type="project" value="UniProtKB-KW"/>
</dbReference>
<reference evidence="2" key="1">
    <citation type="journal article" date="2018" name="BMC Evol. Biol.">
        <title>The linear mitochondrial genome of the quarantine chytrid Synchytrium endobioticum; insights into the evolution and recent history of an obligate biotrophic plant pathogen.</title>
        <authorList>
            <person name="van de Vossenberg B.T.L.H."/>
            <person name="Brankovics B."/>
            <person name="Nguyen H.D.T."/>
            <person name="van Gent-Pelzer M.P.E."/>
            <person name="Smith D."/>
            <person name="Dadej K."/>
            <person name="Przetakiewicz J."/>
            <person name="Kreuze J.F."/>
            <person name="Boerma M."/>
            <person name="van Leeuwen G.C.M."/>
            <person name="Andre Levesque C."/>
            <person name="van der Lee T.A.J."/>
        </authorList>
    </citation>
    <scope>NUCLEOTIDE SEQUENCE</scope>
    <source>
        <strain evidence="2">CBS 809.83</strain>
    </source>
</reference>
<dbReference type="PANTHER" id="PTHR36181:SF4">
    <property type="entry name" value="LAGLIDADG ENDONUCLEASE"/>
    <property type="match status" value="1"/>
</dbReference>
<keyword evidence="2" id="KW-0496">Mitochondrion</keyword>
<protein>
    <submittedName>
        <fullName evidence="2">LAGLIDADG endonuclease</fullName>
    </submittedName>
</protein>
<dbReference type="SUPFAM" id="SSF55608">
    <property type="entry name" value="Homing endonucleases"/>
    <property type="match status" value="1"/>
</dbReference>
<organism evidence="2">
    <name type="scientific">Powellomyces hirtus</name>
    <dbReference type="NCBI Taxonomy" id="109895"/>
    <lineage>
        <taxon>Eukaryota</taxon>
        <taxon>Fungi</taxon>
        <taxon>Fungi incertae sedis</taxon>
        <taxon>Chytridiomycota</taxon>
        <taxon>Chytridiomycota incertae sedis</taxon>
        <taxon>Chytridiomycetes</taxon>
        <taxon>Spizellomycetales</taxon>
        <taxon>Powellomycetaceae</taxon>
        <taxon>Powellomyces</taxon>
    </lineage>
</organism>